<dbReference type="PANTHER" id="PTHR15239">
    <property type="entry name" value="NUCLEAR EXPORT MEDIATOR FACTOR NEMF"/>
    <property type="match status" value="1"/>
</dbReference>
<dbReference type="RefSeq" id="WP_151967192.1">
    <property type="nucleotide sequence ID" value="NZ_AP019860.1"/>
</dbReference>
<name>A0A5S9IK14_UABAM</name>
<dbReference type="KEGG" id="uam:UABAM_01310"/>
<feature type="domain" description="NFACT RNA-binding" evidence="1">
    <location>
        <begin position="14"/>
        <end position="108"/>
    </location>
</feature>
<protein>
    <recommendedName>
        <fullName evidence="1">NFACT RNA-binding domain-containing protein</fullName>
    </recommendedName>
</protein>
<dbReference type="InterPro" id="IPR051608">
    <property type="entry name" value="RQC_Subunit_NEMF"/>
</dbReference>
<proteinExistence type="predicted"/>
<evidence type="ECO:0000259" key="1">
    <source>
        <dbReference type="Pfam" id="PF05670"/>
    </source>
</evidence>
<reference evidence="2 3" key="1">
    <citation type="submission" date="2019-08" db="EMBL/GenBank/DDBJ databases">
        <title>Complete genome sequence of Candidatus Uab amorphum.</title>
        <authorList>
            <person name="Shiratori T."/>
            <person name="Suzuki S."/>
            <person name="Kakizawa Y."/>
            <person name="Ishida K."/>
        </authorList>
    </citation>
    <scope>NUCLEOTIDE SEQUENCE [LARGE SCALE GENOMIC DNA]</scope>
    <source>
        <strain evidence="2 3">SRT547</strain>
    </source>
</reference>
<dbReference type="GO" id="GO:0000049">
    <property type="term" value="F:tRNA binding"/>
    <property type="evidence" value="ECO:0007669"/>
    <property type="project" value="TreeGrafter"/>
</dbReference>
<accession>A0A5S9IK14</accession>
<dbReference type="Pfam" id="PF05670">
    <property type="entry name" value="NFACT-R_1"/>
    <property type="match status" value="1"/>
</dbReference>
<dbReference type="GO" id="GO:0072344">
    <property type="term" value="P:rescue of stalled ribosome"/>
    <property type="evidence" value="ECO:0007669"/>
    <property type="project" value="TreeGrafter"/>
</dbReference>
<keyword evidence="3" id="KW-1185">Reference proteome</keyword>
<dbReference type="GO" id="GO:1990112">
    <property type="term" value="C:RQC complex"/>
    <property type="evidence" value="ECO:0007669"/>
    <property type="project" value="TreeGrafter"/>
</dbReference>
<dbReference type="EMBL" id="AP019860">
    <property type="protein sequence ID" value="BBM82967.1"/>
    <property type="molecule type" value="Genomic_DNA"/>
</dbReference>
<dbReference type="AlphaFoldDB" id="A0A5S9IK14"/>
<evidence type="ECO:0000313" key="2">
    <source>
        <dbReference type="EMBL" id="BBM82967.1"/>
    </source>
</evidence>
<gene>
    <name evidence="2" type="ORF">UABAM_01310</name>
</gene>
<dbReference type="GO" id="GO:0043023">
    <property type="term" value="F:ribosomal large subunit binding"/>
    <property type="evidence" value="ECO:0007669"/>
    <property type="project" value="TreeGrafter"/>
</dbReference>
<dbReference type="InterPro" id="IPR008532">
    <property type="entry name" value="NFACT_RNA-bd"/>
</dbReference>
<dbReference type="Proteomes" id="UP000326354">
    <property type="component" value="Chromosome"/>
</dbReference>
<organism evidence="2 3">
    <name type="scientific">Uabimicrobium amorphum</name>
    <dbReference type="NCBI Taxonomy" id="2596890"/>
    <lineage>
        <taxon>Bacteria</taxon>
        <taxon>Pseudomonadati</taxon>
        <taxon>Planctomycetota</taxon>
        <taxon>Candidatus Uabimicrobiia</taxon>
        <taxon>Candidatus Uabimicrobiales</taxon>
        <taxon>Candidatus Uabimicrobiaceae</taxon>
        <taxon>Candidatus Uabimicrobium</taxon>
    </lineage>
</organism>
<dbReference type="OrthoDB" id="9766163at2"/>
<evidence type="ECO:0000313" key="3">
    <source>
        <dbReference type="Proteomes" id="UP000326354"/>
    </source>
</evidence>
<dbReference type="PANTHER" id="PTHR15239:SF6">
    <property type="entry name" value="RIBOSOME QUALITY CONTROL COMPLEX SUBUNIT NEMF"/>
    <property type="match status" value="1"/>
</dbReference>
<sequence>MSLEEHRVDEMDIDDYKLYIGRDAVSNDYLSLRFARANDYWFHVKGMPSAHVILACHDKRPEKSTIKKVAAITAYHSKQKNAGKVAVIYTMAKYVSKSRGAKPGSVICKKENTIMVKAAAPESFLQI</sequence>